<reference evidence="1 2" key="2">
    <citation type="journal article" date="2023" name="ChemBioChem">
        <title>Acyltransferase Domain Exchange between Two Independent Type I Polyketide Synthases in the Same Producer Strain of Macrolide Antibiotics.</title>
        <authorList>
            <person name="Kudo F."/>
            <person name="Kishikawa K."/>
            <person name="Tsuboi K."/>
            <person name="Kido T."/>
            <person name="Usui T."/>
            <person name="Hashimoto J."/>
            <person name="Shin-Ya K."/>
            <person name="Miyanaga A."/>
            <person name="Eguchi T."/>
        </authorList>
    </citation>
    <scope>NUCLEOTIDE SEQUENCE [LARGE SCALE GENOMIC DNA]</scope>
    <source>
        <strain evidence="1 2">A-8890</strain>
    </source>
</reference>
<gene>
    <name evidence="1" type="ORF">SGFS_091560</name>
</gene>
<proteinExistence type="predicted"/>
<dbReference type="InterPro" id="IPR036291">
    <property type="entry name" value="NAD(P)-bd_dom_sf"/>
</dbReference>
<protein>
    <submittedName>
        <fullName evidence="1">Uncharacterized protein</fullName>
    </submittedName>
</protein>
<dbReference type="SUPFAM" id="SSF51735">
    <property type="entry name" value="NAD(P)-binding Rossmann-fold domains"/>
    <property type="match status" value="1"/>
</dbReference>
<evidence type="ECO:0000313" key="1">
    <source>
        <dbReference type="EMBL" id="BBC37862.1"/>
    </source>
</evidence>
<name>A0ABN5W0Z9_9ACTN</name>
<organism evidence="1 2">
    <name type="scientific">Streptomyces graminofaciens</name>
    <dbReference type="NCBI Taxonomy" id="68212"/>
    <lineage>
        <taxon>Bacteria</taxon>
        <taxon>Bacillati</taxon>
        <taxon>Actinomycetota</taxon>
        <taxon>Actinomycetes</taxon>
        <taxon>Kitasatosporales</taxon>
        <taxon>Streptomycetaceae</taxon>
        <taxon>Streptomyces</taxon>
    </lineage>
</organism>
<dbReference type="EMBL" id="AP018448">
    <property type="protein sequence ID" value="BBC37862.1"/>
    <property type="molecule type" value="Genomic_DNA"/>
</dbReference>
<keyword evidence="2" id="KW-1185">Reference proteome</keyword>
<reference evidence="1 2" key="1">
    <citation type="journal article" date="2010" name="ChemBioChem">
        <title>Cloning and characterization of the biosynthetic gene cluster of 16-membered macrolide antibiotic FD-891: involvement of a dual functional cytochrome P450 monooxygenase catalyzing epoxidation and hydroxylation.</title>
        <authorList>
            <person name="Kudo F."/>
            <person name="Motegi A."/>
            <person name="Mizoue K."/>
            <person name="Eguchi T."/>
        </authorList>
    </citation>
    <scope>NUCLEOTIDE SEQUENCE [LARGE SCALE GENOMIC DNA]</scope>
    <source>
        <strain evidence="1 2">A-8890</strain>
    </source>
</reference>
<sequence>MLDLLFEDKVVLVTGGASGIGEACAIAFGDLGTAVIGAHLDSGPRPCRERHPEFGASLLKEIGQGCGAGRRHLSLHQVTYAPRPHLLNHCGLVFALFADTHCAGATESRLKE</sequence>
<accession>A0ABN5W0Z9</accession>
<dbReference type="Proteomes" id="UP001321542">
    <property type="component" value="Chromosome"/>
</dbReference>
<evidence type="ECO:0000313" key="2">
    <source>
        <dbReference type="Proteomes" id="UP001321542"/>
    </source>
</evidence>
<dbReference type="Gene3D" id="3.40.50.720">
    <property type="entry name" value="NAD(P)-binding Rossmann-like Domain"/>
    <property type="match status" value="1"/>
</dbReference>